<accession>A0A841JVN0</accession>
<dbReference type="Proteomes" id="UP000538666">
    <property type="component" value="Unassembled WGS sequence"/>
</dbReference>
<keyword evidence="3" id="KW-1185">Reference proteome</keyword>
<evidence type="ECO:0000313" key="2">
    <source>
        <dbReference type="EMBL" id="MBB6142498.1"/>
    </source>
</evidence>
<dbReference type="EMBL" id="JACHEK010000001">
    <property type="protein sequence ID" value="MBB6142498.1"/>
    <property type="molecule type" value="Genomic_DNA"/>
</dbReference>
<dbReference type="AlphaFoldDB" id="A0A841JVN0"/>
<dbReference type="RefSeq" id="WP_050057722.1">
    <property type="nucleotide sequence ID" value="NZ_JACHEK010000001.1"/>
</dbReference>
<feature type="domain" description="DUF5615" evidence="1">
    <location>
        <begin position="1"/>
        <end position="104"/>
    </location>
</feature>
<dbReference type="Pfam" id="PF18480">
    <property type="entry name" value="DUF5615"/>
    <property type="match status" value="1"/>
</dbReference>
<sequence length="116" mass="13080">MKLLLDANLSPRLVEVLRDLYPGSLHVLHCSLLDASDDAIWRYAREQSFTIVSKDSDFAERSFLYGHPPKVIWLRLGNCTTQAVEKSLRAAFQVIHDFVETDLETCLILGSSNSAE</sequence>
<evidence type="ECO:0000313" key="3">
    <source>
        <dbReference type="Proteomes" id="UP000538666"/>
    </source>
</evidence>
<reference evidence="2 3" key="1">
    <citation type="submission" date="2020-08" db="EMBL/GenBank/DDBJ databases">
        <title>Genomic Encyclopedia of Type Strains, Phase IV (KMG-IV): sequencing the most valuable type-strain genomes for metagenomic binning, comparative biology and taxonomic classification.</title>
        <authorList>
            <person name="Goeker M."/>
        </authorList>
    </citation>
    <scope>NUCLEOTIDE SEQUENCE [LARGE SCALE GENOMIC DNA]</scope>
    <source>
        <strain evidence="2 3">DSM 103733</strain>
    </source>
</reference>
<evidence type="ECO:0000259" key="1">
    <source>
        <dbReference type="Pfam" id="PF18480"/>
    </source>
</evidence>
<organism evidence="2 3">
    <name type="scientific">Silvibacterium bohemicum</name>
    <dbReference type="NCBI Taxonomy" id="1577686"/>
    <lineage>
        <taxon>Bacteria</taxon>
        <taxon>Pseudomonadati</taxon>
        <taxon>Acidobacteriota</taxon>
        <taxon>Terriglobia</taxon>
        <taxon>Terriglobales</taxon>
        <taxon>Acidobacteriaceae</taxon>
        <taxon>Silvibacterium</taxon>
    </lineage>
</organism>
<gene>
    <name evidence="2" type="ORF">HNQ77_000436</name>
</gene>
<dbReference type="InterPro" id="IPR041049">
    <property type="entry name" value="DUF5615"/>
</dbReference>
<proteinExistence type="predicted"/>
<comment type="caution">
    <text evidence="2">The sequence shown here is derived from an EMBL/GenBank/DDBJ whole genome shotgun (WGS) entry which is preliminary data.</text>
</comment>
<name>A0A841JVN0_9BACT</name>
<dbReference type="OrthoDB" id="334367at2"/>
<protein>
    <submittedName>
        <fullName evidence="2">Putative nuclease of putative toxin-antitoxin system</fullName>
    </submittedName>
</protein>